<sequence>MSSSSCSPSCCCSQPNARLPNVFTSTFTCRWRITVSSSGCSAYHSVEEGGVQLHFVLLGDLQQRLQGLAPRLHRVRQQGHGPEVRTHLTGGQLLQEPLRPADEGEPIRRSGRGAEGDHVHPLPLEQVQQVRRRGVAGRVDRQQDGVYLSDRHQVGGVFAVGRLLAACAALLAVGARLRLDEQLLLQEVQVQDGVAFPLERPVGPQQHAGGHGRVADPTVPRRPQEQGVVLRVRDNPGPQHLAPHLKQKEWNVFCVTAWPFCSISCKRTRDSCREPGRLGERAPPPPHGGPASYPQRVNTGLEVVGDGVRLEEGVVRDGAERVVGAAEFLLQRHGLPEAGLFGRRLGAGVEQGGVARPQPPISTVKLLWSGCRPSACSMSLLNNLLHCKKYQYGVFVLLRDFTRSSSPSSSSPSRYRRSWTYGLIFLYVLLEDMSVEKEPKCSRSGGSFSAGAEGDPRGSAPAWEEADRDTVLADSSCQGVGVRTSPEDRCRDTSRAPVRLRVPVEF</sequence>
<feature type="region of interest" description="Disordered" evidence="1">
    <location>
        <begin position="272"/>
        <end position="296"/>
    </location>
</feature>
<feature type="compositionally biased region" description="Basic and acidic residues" evidence="1">
    <location>
        <begin position="99"/>
        <end position="119"/>
    </location>
</feature>
<accession>A0A4Z2ICY5</accession>
<evidence type="ECO:0000313" key="2">
    <source>
        <dbReference type="EMBL" id="TNN75939.1"/>
    </source>
</evidence>
<dbReference type="EMBL" id="SRLO01000098">
    <property type="protein sequence ID" value="TNN75939.1"/>
    <property type="molecule type" value="Genomic_DNA"/>
</dbReference>
<feature type="region of interest" description="Disordered" evidence="1">
    <location>
        <begin position="443"/>
        <end position="468"/>
    </location>
</feature>
<dbReference type="Proteomes" id="UP000314294">
    <property type="component" value="Unassembled WGS sequence"/>
</dbReference>
<name>A0A4Z2ICY5_9TELE</name>
<feature type="region of interest" description="Disordered" evidence="1">
    <location>
        <begin position="202"/>
        <end position="222"/>
    </location>
</feature>
<protein>
    <submittedName>
        <fullName evidence="2">Uncharacterized protein</fullName>
    </submittedName>
</protein>
<proteinExistence type="predicted"/>
<gene>
    <name evidence="2" type="ORF">EYF80_013909</name>
</gene>
<organism evidence="2 3">
    <name type="scientific">Liparis tanakae</name>
    <name type="common">Tanaka's snailfish</name>
    <dbReference type="NCBI Taxonomy" id="230148"/>
    <lineage>
        <taxon>Eukaryota</taxon>
        <taxon>Metazoa</taxon>
        <taxon>Chordata</taxon>
        <taxon>Craniata</taxon>
        <taxon>Vertebrata</taxon>
        <taxon>Euteleostomi</taxon>
        <taxon>Actinopterygii</taxon>
        <taxon>Neopterygii</taxon>
        <taxon>Teleostei</taxon>
        <taxon>Neoteleostei</taxon>
        <taxon>Acanthomorphata</taxon>
        <taxon>Eupercaria</taxon>
        <taxon>Perciformes</taxon>
        <taxon>Cottioidei</taxon>
        <taxon>Cottales</taxon>
        <taxon>Liparidae</taxon>
        <taxon>Liparis</taxon>
    </lineage>
</organism>
<reference evidence="2 3" key="1">
    <citation type="submission" date="2019-03" db="EMBL/GenBank/DDBJ databases">
        <title>First draft genome of Liparis tanakae, snailfish: a comprehensive survey of snailfish specific genes.</title>
        <authorList>
            <person name="Kim W."/>
            <person name="Song I."/>
            <person name="Jeong J.-H."/>
            <person name="Kim D."/>
            <person name="Kim S."/>
            <person name="Ryu S."/>
            <person name="Song J.Y."/>
            <person name="Lee S.K."/>
        </authorList>
    </citation>
    <scope>NUCLEOTIDE SEQUENCE [LARGE SCALE GENOMIC DNA]</scope>
    <source>
        <tissue evidence="2">Muscle</tissue>
    </source>
</reference>
<keyword evidence="3" id="KW-1185">Reference proteome</keyword>
<feature type="region of interest" description="Disordered" evidence="1">
    <location>
        <begin position="79"/>
        <end position="119"/>
    </location>
</feature>
<evidence type="ECO:0000256" key="1">
    <source>
        <dbReference type="SAM" id="MobiDB-lite"/>
    </source>
</evidence>
<dbReference type="AlphaFoldDB" id="A0A4Z2ICY5"/>
<evidence type="ECO:0000313" key="3">
    <source>
        <dbReference type="Proteomes" id="UP000314294"/>
    </source>
</evidence>
<comment type="caution">
    <text evidence="2">The sequence shown here is derived from an EMBL/GenBank/DDBJ whole genome shotgun (WGS) entry which is preliminary data.</text>
</comment>